<dbReference type="OrthoDB" id="6432501at2759"/>
<name>A0A8X6M767_9ARAC</name>
<accession>A0A8X6M767</accession>
<evidence type="ECO:0000313" key="1">
    <source>
        <dbReference type="EMBL" id="GFS28582.1"/>
    </source>
</evidence>
<reference evidence="1" key="1">
    <citation type="submission" date="2020-08" db="EMBL/GenBank/DDBJ databases">
        <title>Multicomponent nature underlies the extraordinary mechanical properties of spider dragline silk.</title>
        <authorList>
            <person name="Kono N."/>
            <person name="Nakamura H."/>
            <person name="Mori M."/>
            <person name="Yoshida Y."/>
            <person name="Ohtoshi R."/>
            <person name="Malay A.D."/>
            <person name="Moran D.A.P."/>
            <person name="Tomita M."/>
            <person name="Numata K."/>
            <person name="Arakawa K."/>
        </authorList>
    </citation>
    <scope>NUCLEOTIDE SEQUENCE</scope>
</reference>
<sequence>MISPSILDNVAHFCLDKQETETLPINPMHLFTAFLCISFADQLASACTVVLKLSRVGISIVINAGPLLTFINRNSYSSEAKWTYRRSSFGVVYFTTSKWAYQQLHQVSEYVKRLWESAVNERKARHWFQKFRSGDLSLCDKARTGRPQALDDEALQAAIEEDSSQTCGELLDNSTLPVKRLDFVCTVKVRRTG</sequence>
<dbReference type="Proteomes" id="UP000886998">
    <property type="component" value="Unassembled WGS sequence"/>
</dbReference>
<evidence type="ECO:0000313" key="2">
    <source>
        <dbReference type="Proteomes" id="UP000886998"/>
    </source>
</evidence>
<proteinExistence type="predicted"/>
<protein>
    <submittedName>
        <fullName evidence="1">Histone-lysine N-methyltransferase SETMAR</fullName>
    </submittedName>
</protein>
<organism evidence="1 2">
    <name type="scientific">Trichonephila inaurata madagascariensis</name>
    <dbReference type="NCBI Taxonomy" id="2747483"/>
    <lineage>
        <taxon>Eukaryota</taxon>
        <taxon>Metazoa</taxon>
        <taxon>Ecdysozoa</taxon>
        <taxon>Arthropoda</taxon>
        <taxon>Chelicerata</taxon>
        <taxon>Arachnida</taxon>
        <taxon>Araneae</taxon>
        <taxon>Araneomorphae</taxon>
        <taxon>Entelegynae</taxon>
        <taxon>Araneoidea</taxon>
        <taxon>Nephilidae</taxon>
        <taxon>Trichonephila</taxon>
        <taxon>Trichonephila inaurata</taxon>
    </lineage>
</organism>
<dbReference type="EMBL" id="BMAV01023907">
    <property type="protein sequence ID" value="GFS28582.1"/>
    <property type="molecule type" value="Genomic_DNA"/>
</dbReference>
<dbReference type="AlphaFoldDB" id="A0A8X6M767"/>
<gene>
    <name evidence="1" type="primary">NCL1_27804</name>
    <name evidence="1" type="ORF">TNIN_141511</name>
</gene>
<comment type="caution">
    <text evidence="1">The sequence shown here is derived from an EMBL/GenBank/DDBJ whole genome shotgun (WGS) entry which is preliminary data.</text>
</comment>
<keyword evidence="2" id="KW-1185">Reference proteome</keyword>